<evidence type="ECO:0000256" key="6">
    <source>
        <dbReference type="ARBA" id="ARBA00022989"/>
    </source>
</evidence>
<sequence length="258" mass="27144">MGALDTTLAALCGFAFLAGFIDAVVGGGGLVQVPALFVLQPQLAPATLFGTNKFSSVFGTANAAWQYARRVQLPWRVLGLTAATAFVFSVLGARAVSVFNPALLRPLVLILLAVVFVYTLWKKDFGSLHAPRLSPRQQRLAGAAVGAVIGFYDGFFGPGTGSFLIFAFVGLFGFSFLAASAAAKLVNLATNLAALAWFVPHGQVVYRLAAPMAACNIAGSWLGSHLAIRKGSGFVRGLFILIVAALMARMAYDLWRGA</sequence>
<dbReference type="PANTHER" id="PTHR30269">
    <property type="entry name" value="TRANSMEMBRANE PROTEIN YFCA"/>
    <property type="match status" value="1"/>
</dbReference>
<dbReference type="InterPro" id="IPR002781">
    <property type="entry name" value="TM_pro_TauE-like"/>
</dbReference>
<evidence type="ECO:0000313" key="10">
    <source>
        <dbReference type="Proteomes" id="UP000282106"/>
    </source>
</evidence>
<comment type="similarity">
    <text evidence="2 8">Belongs to the 4-toluene sulfonate uptake permease (TSUP) (TC 2.A.102) family.</text>
</comment>
<dbReference type="AlphaFoldDB" id="A0A3N0V9R2"/>
<keyword evidence="10" id="KW-1185">Reference proteome</keyword>
<evidence type="ECO:0000256" key="7">
    <source>
        <dbReference type="ARBA" id="ARBA00023136"/>
    </source>
</evidence>
<evidence type="ECO:0000256" key="4">
    <source>
        <dbReference type="ARBA" id="ARBA00022475"/>
    </source>
</evidence>
<keyword evidence="6 8" id="KW-1133">Transmembrane helix</keyword>
<feature type="transmembrane region" description="Helical" evidence="8">
    <location>
        <begin position="77"/>
        <end position="96"/>
    </location>
</feature>
<dbReference type="FunCoup" id="A0A3N0V9R2">
    <property type="interactions" value="173"/>
</dbReference>
<evidence type="ECO:0000256" key="3">
    <source>
        <dbReference type="ARBA" id="ARBA00022448"/>
    </source>
</evidence>
<dbReference type="InterPro" id="IPR052017">
    <property type="entry name" value="TSUP"/>
</dbReference>
<dbReference type="EMBL" id="RJVO01000004">
    <property type="protein sequence ID" value="ROH89523.1"/>
    <property type="molecule type" value="Genomic_DNA"/>
</dbReference>
<proteinExistence type="inferred from homology"/>
<dbReference type="InParanoid" id="A0A3N0V9R2"/>
<protein>
    <recommendedName>
        <fullName evidence="8">Probable membrane transporter protein</fullName>
    </recommendedName>
</protein>
<comment type="caution">
    <text evidence="9">The sequence shown here is derived from an EMBL/GenBank/DDBJ whole genome shotgun (WGS) entry which is preliminary data.</text>
</comment>
<keyword evidence="5 8" id="KW-0812">Transmembrane</keyword>
<accession>A0A3N0V9R2</accession>
<evidence type="ECO:0000256" key="5">
    <source>
        <dbReference type="ARBA" id="ARBA00022692"/>
    </source>
</evidence>
<evidence type="ECO:0000256" key="8">
    <source>
        <dbReference type="RuleBase" id="RU363041"/>
    </source>
</evidence>
<dbReference type="Pfam" id="PF01925">
    <property type="entry name" value="TauE"/>
    <property type="match status" value="1"/>
</dbReference>
<comment type="subcellular location">
    <subcellularLocation>
        <location evidence="1 8">Cell membrane</location>
        <topology evidence="1 8">Multi-pass membrane protein</topology>
    </subcellularLocation>
</comment>
<evidence type="ECO:0000256" key="2">
    <source>
        <dbReference type="ARBA" id="ARBA00009142"/>
    </source>
</evidence>
<feature type="transmembrane region" description="Helical" evidence="8">
    <location>
        <begin position="234"/>
        <end position="252"/>
    </location>
</feature>
<keyword evidence="7 8" id="KW-0472">Membrane</keyword>
<reference evidence="9 10" key="1">
    <citation type="submission" date="2018-10" db="EMBL/GenBank/DDBJ databases">
        <authorList>
            <person name="Chen W.-M."/>
        </authorList>
    </citation>
    <scope>NUCLEOTIDE SEQUENCE [LARGE SCALE GENOMIC DNA]</scope>
    <source>
        <strain evidence="9 10">THS-13</strain>
    </source>
</reference>
<organism evidence="9 10">
    <name type="scientific">Stagnimonas aquatica</name>
    <dbReference type="NCBI Taxonomy" id="2689987"/>
    <lineage>
        <taxon>Bacteria</taxon>
        <taxon>Pseudomonadati</taxon>
        <taxon>Pseudomonadota</taxon>
        <taxon>Gammaproteobacteria</taxon>
        <taxon>Nevskiales</taxon>
        <taxon>Nevskiaceae</taxon>
        <taxon>Stagnimonas</taxon>
    </lineage>
</organism>
<gene>
    <name evidence="9" type="ORF">ED208_10345</name>
</gene>
<keyword evidence="4 8" id="KW-1003">Cell membrane</keyword>
<name>A0A3N0V9R2_9GAMM</name>
<feature type="transmembrane region" description="Helical" evidence="8">
    <location>
        <begin position="102"/>
        <end position="120"/>
    </location>
</feature>
<dbReference type="Proteomes" id="UP000282106">
    <property type="component" value="Unassembled WGS sequence"/>
</dbReference>
<evidence type="ECO:0000313" key="9">
    <source>
        <dbReference type="EMBL" id="ROH89523.1"/>
    </source>
</evidence>
<dbReference type="GO" id="GO:0005886">
    <property type="term" value="C:plasma membrane"/>
    <property type="evidence" value="ECO:0007669"/>
    <property type="project" value="UniProtKB-SubCell"/>
</dbReference>
<dbReference type="RefSeq" id="WP_123211820.1">
    <property type="nucleotide sequence ID" value="NZ_RJVO01000004.1"/>
</dbReference>
<evidence type="ECO:0000256" key="1">
    <source>
        <dbReference type="ARBA" id="ARBA00004651"/>
    </source>
</evidence>
<dbReference type="PANTHER" id="PTHR30269:SF0">
    <property type="entry name" value="MEMBRANE TRANSPORTER PROTEIN YFCA-RELATED"/>
    <property type="match status" value="1"/>
</dbReference>
<keyword evidence="3" id="KW-0813">Transport</keyword>
<feature type="transmembrane region" description="Helical" evidence="8">
    <location>
        <begin position="204"/>
        <end position="222"/>
    </location>
</feature>
<feature type="transmembrane region" description="Helical" evidence="8">
    <location>
        <begin position="163"/>
        <end position="183"/>
    </location>
</feature>